<keyword evidence="2" id="KW-1185">Reference proteome</keyword>
<protein>
    <submittedName>
        <fullName evidence="1">20773_t:CDS:1</fullName>
    </submittedName>
</protein>
<name>A0ACA9QUH8_9GLOM</name>
<reference evidence="1" key="1">
    <citation type="submission" date="2021-06" db="EMBL/GenBank/DDBJ databases">
        <authorList>
            <person name="Kallberg Y."/>
            <person name="Tangrot J."/>
            <person name="Rosling A."/>
        </authorList>
    </citation>
    <scope>NUCLEOTIDE SEQUENCE</scope>
    <source>
        <strain evidence="1">MA461A</strain>
    </source>
</reference>
<dbReference type="Proteomes" id="UP000789920">
    <property type="component" value="Unassembled WGS sequence"/>
</dbReference>
<feature type="non-terminal residue" evidence="1">
    <location>
        <position position="118"/>
    </location>
</feature>
<sequence>MEMAEALYKELESQGYQDKCFSKRLSETEKKEIFANINNVVANLDYLIATPVMTCRPNASLETYLYNTSRHNVSRNDFVSLLTDHLSECGYNINIAEDCPSIDSKLTENNESKELLLQ</sequence>
<accession>A0ACA9QUH8</accession>
<proteinExistence type="predicted"/>
<dbReference type="EMBL" id="CAJVQC010037051">
    <property type="protein sequence ID" value="CAG8762791.1"/>
    <property type="molecule type" value="Genomic_DNA"/>
</dbReference>
<evidence type="ECO:0000313" key="2">
    <source>
        <dbReference type="Proteomes" id="UP000789920"/>
    </source>
</evidence>
<organism evidence="1 2">
    <name type="scientific">Racocetra persica</name>
    <dbReference type="NCBI Taxonomy" id="160502"/>
    <lineage>
        <taxon>Eukaryota</taxon>
        <taxon>Fungi</taxon>
        <taxon>Fungi incertae sedis</taxon>
        <taxon>Mucoromycota</taxon>
        <taxon>Glomeromycotina</taxon>
        <taxon>Glomeromycetes</taxon>
        <taxon>Diversisporales</taxon>
        <taxon>Gigasporaceae</taxon>
        <taxon>Racocetra</taxon>
    </lineage>
</organism>
<gene>
    <name evidence="1" type="ORF">RPERSI_LOCUS15431</name>
</gene>
<evidence type="ECO:0000313" key="1">
    <source>
        <dbReference type="EMBL" id="CAG8762791.1"/>
    </source>
</evidence>
<comment type="caution">
    <text evidence="1">The sequence shown here is derived from an EMBL/GenBank/DDBJ whole genome shotgun (WGS) entry which is preliminary data.</text>
</comment>